<gene>
    <name evidence="2" type="primary">Cre-str-81</name>
    <name evidence="2" type="ORF">CRE_10191</name>
</gene>
<dbReference type="AlphaFoldDB" id="E3M6T8"/>
<dbReference type="Gene3D" id="1.20.1070.10">
    <property type="entry name" value="Rhodopsin 7-helix transmembrane proteins"/>
    <property type="match status" value="1"/>
</dbReference>
<dbReference type="PANTHER" id="PTHR22943:SF60">
    <property type="entry name" value="SEVEN TM RECEPTOR"/>
    <property type="match status" value="1"/>
</dbReference>
<organism evidence="3">
    <name type="scientific">Caenorhabditis remanei</name>
    <name type="common">Caenorhabditis vulgaris</name>
    <dbReference type="NCBI Taxonomy" id="31234"/>
    <lineage>
        <taxon>Eukaryota</taxon>
        <taxon>Metazoa</taxon>
        <taxon>Ecdysozoa</taxon>
        <taxon>Nematoda</taxon>
        <taxon>Chromadorea</taxon>
        <taxon>Rhabditida</taxon>
        <taxon>Rhabditina</taxon>
        <taxon>Rhabditomorpha</taxon>
        <taxon>Rhabditoidea</taxon>
        <taxon>Rhabditidae</taxon>
        <taxon>Peloderinae</taxon>
        <taxon>Caenorhabditis</taxon>
    </lineage>
</organism>
<dbReference type="PANTHER" id="PTHR22943">
    <property type="entry name" value="7-TRANSMEMBRANE DOMAIN RECEPTOR C.ELEGANS"/>
    <property type="match status" value="1"/>
</dbReference>
<protein>
    <submittedName>
        <fullName evidence="2">CRE-STR-81 protein</fullName>
    </submittedName>
</protein>
<evidence type="ECO:0000256" key="1">
    <source>
        <dbReference type="SAM" id="Phobius"/>
    </source>
</evidence>
<accession>E3M6T8</accession>
<dbReference type="eggNOG" id="ENOG502TGJ2">
    <property type="taxonomic scope" value="Eukaryota"/>
</dbReference>
<dbReference type="Pfam" id="PF10326">
    <property type="entry name" value="7TM_GPCR_Str"/>
    <property type="match status" value="1"/>
</dbReference>
<feature type="transmembrane region" description="Helical" evidence="1">
    <location>
        <begin position="305"/>
        <end position="326"/>
    </location>
</feature>
<dbReference type="OMA" id="LYPMIDP"/>
<dbReference type="FunCoup" id="E3M6T8">
    <property type="interactions" value="177"/>
</dbReference>
<feature type="transmembrane region" description="Helical" evidence="1">
    <location>
        <begin position="95"/>
        <end position="119"/>
    </location>
</feature>
<dbReference type="GO" id="GO:0038022">
    <property type="term" value="F:G protein-coupled olfactory receptor activity"/>
    <property type="evidence" value="ECO:0007669"/>
    <property type="project" value="TreeGrafter"/>
</dbReference>
<evidence type="ECO:0000313" key="3">
    <source>
        <dbReference type="Proteomes" id="UP000008281"/>
    </source>
</evidence>
<sequence>MGRLLTGPAWMGLTEFVDYVSTCFTIPINVLLLYCIRTKSGKSFGKYKNLMTFFSIQSIFFSIQATLNHMCFHTIGGTFMMFTLTNHFNLPPWGVWINLGICCISVGYVLLILSAQFIYRYFAMNKPEKLIYFSGWRRIFFLLAMILVAVVYGGCGFVGINLTPEKDISIRFRTPFLVNSNDEYFRETMGEAYNVTPEDIHYVAVEYFVRDENDERVLNYLSIGTAIMLNTIFGCMVIVIIYCGWNTYTRTHRCTAQLSNCMKIQRVLFTALLIQTLTPTILIFIPCIIFYILPIFEIPLGVDANILSISLILYPMIDPIGVLFVIRPYRMFIKKFFRRRVMNCTHKKKNKNDNIVPPVEDFPRFHSIAN</sequence>
<keyword evidence="1" id="KW-0812">Transmembrane</keyword>
<dbReference type="InParanoid" id="E3M6T8"/>
<dbReference type="HOGENOM" id="CLU_036335_2_2_1"/>
<dbReference type="GO" id="GO:0042048">
    <property type="term" value="P:olfactory behavior"/>
    <property type="evidence" value="ECO:0007669"/>
    <property type="project" value="TreeGrafter"/>
</dbReference>
<dbReference type="STRING" id="31234.E3M6T8"/>
<dbReference type="OrthoDB" id="5808050at2759"/>
<keyword evidence="1" id="KW-1133">Transmembrane helix</keyword>
<feature type="transmembrane region" description="Helical" evidence="1">
    <location>
        <begin position="266"/>
        <end position="293"/>
    </location>
</feature>
<feature type="transmembrane region" description="Helical" evidence="1">
    <location>
        <begin position="49"/>
        <end position="75"/>
    </location>
</feature>
<feature type="transmembrane region" description="Helical" evidence="1">
    <location>
        <begin position="220"/>
        <end position="245"/>
    </location>
</feature>
<proteinExistence type="predicted"/>
<dbReference type="SUPFAM" id="SSF81321">
    <property type="entry name" value="Family A G protein-coupled receptor-like"/>
    <property type="match status" value="1"/>
</dbReference>
<keyword evidence="1" id="KW-0472">Membrane</keyword>
<dbReference type="GO" id="GO:0005886">
    <property type="term" value="C:plasma membrane"/>
    <property type="evidence" value="ECO:0007669"/>
    <property type="project" value="TreeGrafter"/>
</dbReference>
<dbReference type="InterPro" id="IPR019428">
    <property type="entry name" value="7TM_GPCR_serpentine_rcpt_Str"/>
</dbReference>
<dbReference type="Proteomes" id="UP000008281">
    <property type="component" value="Unassembled WGS sequence"/>
</dbReference>
<feature type="transmembrane region" description="Helical" evidence="1">
    <location>
        <begin position="139"/>
        <end position="160"/>
    </location>
</feature>
<keyword evidence="3" id="KW-1185">Reference proteome</keyword>
<feature type="transmembrane region" description="Helical" evidence="1">
    <location>
        <begin position="16"/>
        <end position="37"/>
    </location>
</feature>
<evidence type="ECO:0000313" key="2">
    <source>
        <dbReference type="EMBL" id="EFO93146.1"/>
    </source>
</evidence>
<name>E3M6T8_CAERE</name>
<dbReference type="EMBL" id="DS268426">
    <property type="protein sequence ID" value="EFO93146.1"/>
    <property type="molecule type" value="Genomic_DNA"/>
</dbReference>
<reference evidence="2" key="1">
    <citation type="submission" date="2007-07" db="EMBL/GenBank/DDBJ databases">
        <title>PCAP assembly of the Caenorhabditis remanei genome.</title>
        <authorList>
            <consortium name="The Caenorhabditis remanei Sequencing Consortium"/>
            <person name="Wilson R.K."/>
        </authorList>
    </citation>
    <scope>NUCLEOTIDE SEQUENCE [LARGE SCALE GENOMIC DNA]</scope>
    <source>
        <strain evidence="2">PB4641</strain>
    </source>
</reference>